<evidence type="ECO:0000256" key="2">
    <source>
        <dbReference type="ARBA" id="ARBA00019191"/>
    </source>
</evidence>
<dbReference type="GO" id="GO:0006508">
    <property type="term" value="P:proteolysis"/>
    <property type="evidence" value="ECO:0007669"/>
    <property type="project" value="UniProtKB-KW"/>
</dbReference>
<dbReference type="NCBIfam" id="NF009676">
    <property type="entry name" value="PRK13197.1"/>
    <property type="match status" value="1"/>
</dbReference>
<comment type="caution">
    <text evidence="9">The sequence shown here is derived from an EMBL/GenBank/DDBJ whole genome shotgun (WGS) entry which is preliminary data.</text>
</comment>
<dbReference type="Pfam" id="PF01470">
    <property type="entry name" value="Peptidase_C15"/>
    <property type="match status" value="1"/>
</dbReference>
<keyword evidence="6" id="KW-0788">Thiol protease</keyword>
<evidence type="ECO:0000313" key="10">
    <source>
        <dbReference type="Proteomes" id="UP000033725"/>
    </source>
</evidence>
<evidence type="ECO:0000256" key="1">
    <source>
        <dbReference type="ARBA" id="ARBA00006641"/>
    </source>
</evidence>
<dbReference type="SUPFAM" id="SSF53182">
    <property type="entry name" value="Pyrrolidone carboxyl peptidase (pyroglutamate aminopeptidase)"/>
    <property type="match status" value="1"/>
</dbReference>
<dbReference type="Gene3D" id="3.40.630.20">
    <property type="entry name" value="Peptidase C15, pyroglutamyl peptidase I-like"/>
    <property type="match status" value="1"/>
</dbReference>
<accession>A0A0F0KBV8</accession>
<dbReference type="CDD" id="cd00501">
    <property type="entry name" value="Peptidase_C15"/>
    <property type="match status" value="1"/>
</dbReference>
<dbReference type="Proteomes" id="UP000033725">
    <property type="component" value="Unassembled WGS sequence"/>
</dbReference>
<name>A0A0F0KBV8_9MICO</name>
<dbReference type="EMBL" id="JYIV01000030">
    <property type="protein sequence ID" value="KJL18402.1"/>
    <property type="molecule type" value="Genomic_DNA"/>
</dbReference>
<comment type="similarity">
    <text evidence="1">Belongs to the peptidase C15 family.</text>
</comment>
<evidence type="ECO:0000256" key="6">
    <source>
        <dbReference type="ARBA" id="ARBA00022807"/>
    </source>
</evidence>
<evidence type="ECO:0000256" key="3">
    <source>
        <dbReference type="ARBA" id="ARBA00022490"/>
    </source>
</evidence>
<evidence type="ECO:0000256" key="5">
    <source>
        <dbReference type="ARBA" id="ARBA00022801"/>
    </source>
</evidence>
<dbReference type="PIRSF" id="PIRSF015592">
    <property type="entry name" value="Prld-crbxl_pptds"/>
    <property type="match status" value="1"/>
</dbReference>
<dbReference type="AlphaFoldDB" id="A0A0F0KBV8"/>
<dbReference type="PATRIC" id="fig|82380.10.peg.3241"/>
<dbReference type="InterPro" id="IPR016125">
    <property type="entry name" value="Peptidase_C15-like"/>
</dbReference>
<evidence type="ECO:0000256" key="8">
    <source>
        <dbReference type="ARBA" id="ARBA00031559"/>
    </source>
</evidence>
<organism evidence="9 10">
    <name type="scientific">Microbacterium oxydans</name>
    <dbReference type="NCBI Taxonomy" id="82380"/>
    <lineage>
        <taxon>Bacteria</taxon>
        <taxon>Bacillati</taxon>
        <taxon>Actinomycetota</taxon>
        <taxon>Actinomycetes</taxon>
        <taxon>Micrococcales</taxon>
        <taxon>Microbacteriaceae</taxon>
        <taxon>Microbacterium</taxon>
    </lineage>
</organism>
<dbReference type="OrthoDB" id="9779738at2"/>
<dbReference type="PRINTS" id="PR00706">
    <property type="entry name" value="PYROGLUPTASE"/>
</dbReference>
<dbReference type="GO" id="GO:0005829">
    <property type="term" value="C:cytosol"/>
    <property type="evidence" value="ECO:0007669"/>
    <property type="project" value="InterPro"/>
</dbReference>
<evidence type="ECO:0000256" key="4">
    <source>
        <dbReference type="ARBA" id="ARBA00022670"/>
    </source>
</evidence>
<dbReference type="InterPro" id="IPR000816">
    <property type="entry name" value="Peptidase_C15"/>
</dbReference>
<protein>
    <recommendedName>
        <fullName evidence="2">Pyrrolidone-carboxylate peptidase</fullName>
    </recommendedName>
    <alternativeName>
        <fullName evidence="7">5-oxoprolyl-peptidase</fullName>
    </alternativeName>
    <alternativeName>
        <fullName evidence="8">Pyroglutamyl-peptidase I</fullName>
    </alternativeName>
</protein>
<reference evidence="9 10" key="1">
    <citation type="submission" date="2015-02" db="EMBL/GenBank/DDBJ databases">
        <title>Draft genome sequences of ten Microbacterium spp. with emphasis on heavy metal contaminated environments.</title>
        <authorList>
            <person name="Corretto E."/>
        </authorList>
    </citation>
    <scope>NUCLEOTIDE SEQUENCE [LARGE SCALE GENOMIC DNA]</scope>
    <source>
        <strain evidence="9 10">BEL163</strain>
    </source>
</reference>
<dbReference type="PANTHER" id="PTHR23402:SF1">
    <property type="entry name" value="PYROGLUTAMYL-PEPTIDASE I"/>
    <property type="match status" value="1"/>
</dbReference>
<proteinExistence type="inferred from homology"/>
<gene>
    <name evidence="9" type="primary">pcp</name>
    <name evidence="9" type="ORF">RN51_03235</name>
</gene>
<dbReference type="GO" id="GO:0016920">
    <property type="term" value="F:pyroglutamyl-peptidase activity"/>
    <property type="evidence" value="ECO:0007669"/>
    <property type="project" value="InterPro"/>
</dbReference>
<dbReference type="PANTHER" id="PTHR23402">
    <property type="entry name" value="PROTEASE FAMILY C15 PYROGLUTAMYL-PEPTIDASE I-RELATED"/>
    <property type="match status" value="1"/>
</dbReference>
<sequence>MAVILLTGFEPFDGAERNPSAEAVNAVAADYDGPHELIVATLPVTFESSARRLRELIASHSPDAVIATGLAGGSSQVAVERIGVNLMDARIPDNDGAQPIDEPSEVGGPAARFSTLPVKHLVQVMSAEAIPARSSLSAGSYVCNHVLYTVLGAVRPDAVAGFVHLPWSTETAPSGSPHLSEEQLARAVRLVIDHALDTEAREPGGSIW</sequence>
<evidence type="ECO:0000313" key="9">
    <source>
        <dbReference type="EMBL" id="KJL18402.1"/>
    </source>
</evidence>
<dbReference type="InterPro" id="IPR036440">
    <property type="entry name" value="Peptidase_C15-like_sf"/>
</dbReference>
<keyword evidence="4" id="KW-0645">Protease</keyword>
<keyword evidence="3" id="KW-0963">Cytoplasm</keyword>
<keyword evidence="5 9" id="KW-0378">Hydrolase</keyword>
<evidence type="ECO:0000256" key="7">
    <source>
        <dbReference type="ARBA" id="ARBA00030836"/>
    </source>
</evidence>
<dbReference type="RefSeq" id="WP_045265042.1">
    <property type="nucleotide sequence ID" value="NZ_JYIV01000030.1"/>
</dbReference>